<organism evidence="2">
    <name type="scientific">Oryza meridionalis</name>
    <dbReference type="NCBI Taxonomy" id="40149"/>
    <lineage>
        <taxon>Eukaryota</taxon>
        <taxon>Viridiplantae</taxon>
        <taxon>Streptophyta</taxon>
        <taxon>Embryophyta</taxon>
        <taxon>Tracheophyta</taxon>
        <taxon>Spermatophyta</taxon>
        <taxon>Magnoliopsida</taxon>
        <taxon>Liliopsida</taxon>
        <taxon>Poales</taxon>
        <taxon>Poaceae</taxon>
        <taxon>BOP clade</taxon>
        <taxon>Oryzoideae</taxon>
        <taxon>Oryzeae</taxon>
        <taxon>Oryzinae</taxon>
        <taxon>Oryza</taxon>
    </lineage>
</organism>
<dbReference type="Proteomes" id="UP000008021">
    <property type="component" value="Chromosome 6"/>
</dbReference>
<proteinExistence type="predicted"/>
<dbReference type="Gramene" id="OMERI06G01460.1">
    <property type="protein sequence ID" value="OMERI06G01460.1"/>
    <property type="gene ID" value="OMERI06G01460"/>
</dbReference>
<evidence type="ECO:0000313" key="3">
    <source>
        <dbReference type="Proteomes" id="UP000008021"/>
    </source>
</evidence>
<reference evidence="2" key="2">
    <citation type="submission" date="2018-05" db="EMBL/GenBank/DDBJ databases">
        <title>OmerRS3 (Oryza meridionalis Reference Sequence Version 3).</title>
        <authorList>
            <person name="Zhang J."/>
            <person name="Kudrna D."/>
            <person name="Lee S."/>
            <person name="Talag J."/>
            <person name="Welchert J."/>
            <person name="Wing R.A."/>
        </authorList>
    </citation>
    <scope>NUCLEOTIDE SEQUENCE [LARGE SCALE GENOMIC DNA]</scope>
    <source>
        <strain evidence="2">cv. OR44</strain>
    </source>
</reference>
<sequence>MTCSSWNSSSDLLRRLRHRHRPTSQRMSDNLKTRNSVLCLSCLPIKHEGTTDISDPPGQMVVPSSYLRSTSTDGRPRRRGRLLRRVQLVQDTIAIGNHLDWNVSKPLGFKVDDTKLKLDLIIGLVP</sequence>
<reference evidence="2" key="1">
    <citation type="submission" date="2015-04" db="UniProtKB">
        <authorList>
            <consortium name="EnsemblPlants"/>
        </authorList>
    </citation>
    <scope>IDENTIFICATION</scope>
</reference>
<keyword evidence="3" id="KW-1185">Reference proteome</keyword>
<dbReference type="EnsemblPlants" id="OMERI06G01460.1">
    <property type="protein sequence ID" value="OMERI06G01460.1"/>
    <property type="gene ID" value="OMERI06G01460"/>
</dbReference>
<dbReference type="AlphaFoldDB" id="A0A0E0DVZ7"/>
<evidence type="ECO:0000256" key="1">
    <source>
        <dbReference type="SAM" id="MobiDB-lite"/>
    </source>
</evidence>
<evidence type="ECO:0000313" key="2">
    <source>
        <dbReference type="EnsemblPlants" id="OMERI06G01460.1"/>
    </source>
</evidence>
<name>A0A0E0DVZ7_9ORYZ</name>
<dbReference type="HOGENOM" id="CLU_162286_0_0_1"/>
<feature type="region of interest" description="Disordered" evidence="1">
    <location>
        <begin position="49"/>
        <end position="76"/>
    </location>
</feature>
<protein>
    <submittedName>
        <fullName evidence="2">Uncharacterized protein</fullName>
    </submittedName>
</protein>
<accession>A0A0E0DVZ7</accession>